<evidence type="ECO:0000313" key="1">
    <source>
        <dbReference type="EMBL" id="ETX09841.1"/>
    </source>
</evidence>
<dbReference type="NCBIfam" id="NF033682">
    <property type="entry name" value="retention_LapA"/>
    <property type="match status" value="1"/>
</dbReference>
<dbReference type="OrthoDB" id="6106816at2"/>
<dbReference type="RefSeq" id="WP_036163435.1">
    <property type="nucleotide sequence ID" value="NZ_JAMB01000014.1"/>
</dbReference>
<dbReference type="EMBL" id="JAMB01000014">
    <property type="protein sequence ID" value="ETX09841.1"/>
    <property type="molecule type" value="Genomic_DNA"/>
</dbReference>
<feature type="non-terminal residue" evidence="1">
    <location>
        <position position="490"/>
    </location>
</feature>
<accession>X7E3V3</accession>
<sequence length="490" mass="49593">MSDSQTSFETSGTAIGVITKLSGSVTITSIDGQERVAQVGDSVFFGETVVTGANGSVTISFIDGTDVVIGPDSVVEITDEVYNTGDAEELVADSVAEAEALQAAILAGDDPTLVQDAPAAGDDAENQDRVDVSVERIGGDAPIGYGMNTLPTYGYDTGKDATERSVTQFSAGSSGPSDAIAGVVTINTITSDGVISSEEASGTVTVSGSANGGDISTGDSVVFVINNVTYSTSVSADGTWSVDVAGSDLATDTSFDVVVTSSNSDGNTVESISTATYEMDQSKLLVNLDIDPITEDSVVNAAEASSTVTVTGIVTGDEFDSGEVTLVINGAEYKTEVNVEDGGWSVEVDGNDLTADADTIVFGTVSVGNSIGQEGDATSTEKYFVDTAASAIIRVDSITEDDLVNATESESTVTVSGRVAGDVSLGDLVSMTINGTSYTALVLANSTWSVDVSGSDLAADTSFVATVTGEDNAGNSYSASTTSTHTVDAA</sequence>
<dbReference type="NCBIfam" id="NF033510">
    <property type="entry name" value="Ca_tandemer"/>
    <property type="match status" value="3"/>
</dbReference>
<name>X7E3V3_9GAMM</name>
<dbReference type="InterPro" id="IPR013783">
    <property type="entry name" value="Ig-like_fold"/>
</dbReference>
<evidence type="ECO:0008006" key="3">
    <source>
        <dbReference type="Google" id="ProtNLM"/>
    </source>
</evidence>
<dbReference type="STRING" id="1122207.MUS1_05830"/>
<dbReference type="NCBIfam" id="NF012196">
    <property type="entry name" value="Ig_like_ice"/>
    <property type="match status" value="3"/>
</dbReference>
<reference evidence="1 2" key="1">
    <citation type="submission" date="2014-01" db="EMBL/GenBank/DDBJ databases">
        <title>Marinomonas ushuaiensis DSM 15871 Genome Sequencing.</title>
        <authorList>
            <person name="Lai Q."/>
            <person name="Shao Z.S."/>
        </authorList>
    </citation>
    <scope>NUCLEOTIDE SEQUENCE [LARGE SCALE GENOMIC DNA]</scope>
    <source>
        <strain evidence="1 2">DSM 15871</strain>
    </source>
</reference>
<dbReference type="InterPro" id="IPR047777">
    <property type="entry name" value="LapA-like_RM"/>
</dbReference>
<comment type="caution">
    <text evidence="1">The sequence shown here is derived from an EMBL/GenBank/DDBJ whole genome shotgun (WGS) entry which is preliminary data.</text>
</comment>
<dbReference type="AlphaFoldDB" id="X7E3V3"/>
<dbReference type="Proteomes" id="UP000054058">
    <property type="component" value="Unassembled WGS sequence"/>
</dbReference>
<dbReference type="Gene3D" id="2.60.40.10">
    <property type="entry name" value="Immunoglobulins"/>
    <property type="match status" value="3"/>
</dbReference>
<dbReference type="InterPro" id="IPR049826">
    <property type="entry name" value="Ig-like_ice"/>
</dbReference>
<organism evidence="1 2">
    <name type="scientific">Marinomonas ushuaiensis DSM 15871</name>
    <dbReference type="NCBI Taxonomy" id="1122207"/>
    <lineage>
        <taxon>Bacteria</taxon>
        <taxon>Pseudomonadati</taxon>
        <taxon>Pseudomonadota</taxon>
        <taxon>Gammaproteobacteria</taxon>
        <taxon>Oceanospirillales</taxon>
        <taxon>Oceanospirillaceae</taxon>
        <taxon>Marinomonas</taxon>
    </lineage>
</organism>
<proteinExistence type="predicted"/>
<evidence type="ECO:0000313" key="2">
    <source>
        <dbReference type="Proteomes" id="UP000054058"/>
    </source>
</evidence>
<dbReference type="eggNOG" id="COG4932">
    <property type="taxonomic scope" value="Bacteria"/>
</dbReference>
<protein>
    <recommendedName>
        <fullName evidence="3">Bacterial Ig-like domain-containing protein</fullName>
    </recommendedName>
</protein>
<keyword evidence="2" id="KW-1185">Reference proteome</keyword>
<gene>
    <name evidence="1" type="ORF">MUS1_05830</name>
</gene>